<dbReference type="OrthoDB" id="5945697at2759"/>
<gene>
    <name evidence="1" type="ORF">OS493_019102</name>
</gene>
<organism evidence="1 2">
    <name type="scientific">Desmophyllum pertusum</name>
    <dbReference type="NCBI Taxonomy" id="174260"/>
    <lineage>
        <taxon>Eukaryota</taxon>
        <taxon>Metazoa</taxon>
        <taxon>Cnidaria</taxon>
        <taxon>Anthozoa</taxon>
        <taxon>Hexacorallia</taxon>
        <taxon>Scleractinia</taxon>
        <taxon>Caryophylliina</taxon>
        <taxon>Caryophylliidae</taxon>
        <taxon>Desmophyllum</taxon>
    </lineage>
</organism>
<comment type="caution">
    <text evidence="1">The sequence shown here is derived from an EMBL/GenBank/DDBJ whole genome shotgun (WGS) entry which is preliminary data.</text>
</comment>
<sequence>MEPWHVTTGYSERSVRPFVTTKPILHNHCRQAYGPVEQKDFGCHPFTGQTVQKVYNPNEVRMAMDLHYYYGDCTTPEARAQIQQNFIKLLNESQFQDACRDPSLKDKCIAENVKVTCSLVDVTSRKKRAIDEGDHHSRTRRSLVPRTTINLVIVGKLRRLYKAKTLVIIMRHGESFS</sequence>
<dbReference type="EMBL" id="MU827312">
    <property type="protein sequence ID" value="KAJ7360014.1"/>
    <property type="molecule type" value="Genomic_DNA"/>
</dbReference>
<keyword evidence="2" id="KW-1185">Reference proteome</keyword>
<dbReference type="AlphaFoldDB" id="A0A9W9YND7"/>
<proteinExistence type="predicted"/>
<reference evidence="1" key="1">
    <citation type="submission" date="2023-01" db="EMBL/GenBank/DDBJ databases">
        <title>Genome assembly of the deep-sea coral Lophelia pertusa.</title>
        <authorList>
            <person name="Herrera S."/>
            <person name="Cordes E."/>
        </authorList>
    </citation>
    <scope>NUCLEOTIDE SEQUENCE</scope>
    <source>
        <strain evidence="1">USNM1676648</strain>
        <tissue evidence="1">Polyp</tissue>
    </source>
</reference>
<accession>A0A9W9YND7</accession>
<evidence type="ECO:0000313" key="1">
    <source>
        <dbReference type="EMBL" id="KAJ7360014.1"/>
    </source>
</evidence>
<name>A0A9W9YND7_9CNID</name>
<protein>
    <submittedName>
        <fullName evidence="1">Uncharacterized protein</fullName>
    </submittedName>
</protein>
<evidence type="ECO:0000313" key="2">
    <source>
        <dbReference type="Proteomes" id="UP001163046"/>
    </source>
</evidence>
<dbReference type="Proteomes" id="UP001163046">
    <property type="component" value="Unassembled WGS sequence"/>
</dbReference>